<proteinExistence type="predicted"/>
<reference evidence="3 4" key="1">
    <citation type="submission" date="2019-07" db="EMBL/GenBank/DDBJ databases">
        <title>Genomic Encyclopedia of Type Strains, Phase I: the one thousand microbial genomes (KMG-I) project.</title>
        <authorList>
            <person name="Kyrpides N."/>
        </authorList>
    </citation>
    <scope>NUCLEOTIDE SEQUENCE [LARGE SCALE GENOMIC DNA]</scope>
    <source>
        <strain evidence="3 4">DSM 6562</strain>
    </source>
</reference>
<sequence>MEFRNIVEFVAATRWEAENLRGMNMTQGASGGFLVPEAFRDALLKVNYNAIVRPRATALQPGETPDAPLSIPALRQRSTRALSGMRLQWTAEGDVKQETQAAFDEIILKPKEVSGYCTVTDKLLRNSSAENYINTLIGNSISQAEDEAFLTGDGIGRPLGVLNSPARVEVDRLNAGQIEYADIINMLARLIAQSWQNAVWVASVTVVPQLFTMVSPSGHVLFRPGDGRNQSFAGFPLAVTPVTPDLGQRGDLVLCDFSKYLIKDGSGPFIDSSAYFGRLFEENKSIIRATWNVDGQPWIRQPLQLTDGTEQSAFVILR</sequence>
<gene>
    <name evidence="3" type="ORF">LX24_00853</name>
</gene>
<dbReference type="EMBL" id="VNHM01000003">
    <property type="protein sequence ID" value="TYO97040.1"/>
    <property type="molecule type" value="Genomic_DNA"/>
</dbReference>
<dbReference type="InterPro" id="IPR054612">
    <property type="entry name" value="Phage_capsid-like_C"/>
</dbReference>
<evidence type="ECO:0000313" key="3">
    <source>
        <dbReference type="EMBL" id="TYO97040.1"/>
    </source>
</evidence>
<dbReference type="RefSeq" id="WP_166510891.1">
    <property type="nucleotide sequence ID" value="NZ_VNHM01000003.1"/>
</dbReference>
<name>A0A5S4ZXS2_9FIRM</name>
<accession>A0A5S4ZXS2</accession>
<comment type="subcellular location">
    <subcellularLocation>
        <location evidence="1">Virion</location>
    </subcellularLocation>
</comment>
<feature type="domain" description="Phage capsid-like C-terminal" evidence="2">
    <location>
        <begin position="31"/>
        <end position="299"/>
    </location>
</feature>
<keyword evidence="4" id="KW-1185">Reference proteome</keyword>
<dbReference type="InterPro" id="IPR024455">
    <property type="entry name" value="Phage_capsid"/>
</dbReference>
<evidence type="ECO:0000259" key="2">
    <source>
        <dbReference type="Pfam" id="PF05065"/>
    </source>
</evidence>
<evidence type="ECO:0000256" key="1">
    <source>
        <dbReference type="ARBA" id="ARBA00004328"/>
    </source>
</evidence>
<evidence type="ECO:0000313" key="4">
    <source>
        <dbReference type="Proteomes" id="UP000323166"/>
    </source>
</evidence>
<dbReference type="Pfam" id="PF05065">
    <property type="entry name" value="Phage_capsid"/>
    <property type="match status" value="1"/>
</dbReference>
<dbReference type="SUPFAM" id="SSF56563">
    <property type="entry name" value="Major capsid protein gp5"/>
    <property type="match status" value="1"/>
</dbReference>
<dbReference type="NCBIfam" id="TIGR01554">
    <property type="entry name" value="major_cap_HK97"/>
    <property type="match status" value="1"/>
</dbReference>
<protein>
    <submittedName>
        <fullName evidence="3">HK97 family phage major capsid protein</fullName>
    </submittedName>
</protein>
<dbReference type="Proteomes" id="UP000323166">
    <property type="component" value="Unassembled WGS sequence"/>
</dbReference>
<dbReference type="AlphaFoldDB" id="A0A5S4ZXS2"/>
<dbReference type="Gene3D" id="3.30.2320.10">
    <property type="entry name" value="hypothetical protein PF0899 domain"/>
    <property type="match status" value="1"/>
</dbReference>
<dbReference type="Gene3D" id="3.30.2400.10">
    <property type="entry name" value="Major capsid protein gp5"/>
    <property type="match status" value="1"/>
</dbReference>
<organism evidence="3 4">
    <name type="scientific">Desulfallas thermosapovorans DSM 6562</name>
    <dbReference type="NCBI Taxonomy" id="1121431"/>
    <lineage>
        <taxon>Bacteria</taxon>
        <taxon>Bacillati</taxon>
        <taxon>Bacillota</taxon>
        <taxon>Clostridia</taxon>
        <taxon>Eubacteriales</taxon>
        <taxon>Desulfallaceae</taxon>
        <taxon>Desulfallas</taxon>
    </lineage>
</organism>
<comment type="caution">
    <text evidence="3">The sequence shown here is derived from an EMBL/GenBank/DDBJ whole genome shotgun (WGS) entry which is preliminary data.</text>
</comment>